<protein>
    <submittedName>
        <fullName evidence="1">Uncharacterized protein</fullName>
    </submittedName>
</protein>
<dbReference type="Proteomes" id="UP001627154">
    <property type="component" value="Unassembled WGS sequence"/>
</dbReference>
<proteinExistence type="predicted"/>
<sequence length="69" mass="8053">MYTTRVERRVAESHARITLQYCCTRLTVLSNLGKQIEGSPFNYLYPMQSVFIRITHVEAYIQQITSLNV</sequence>
<keyword evidence="2" id="KW-1185">Reference proteome</keyword>
<name>A0ABD2W1C4_9HYME</name>
<accession>A0ABD2W1C4</accession>
<gene>
    <name evidence="1" type="ORF">TKK_018022</name>
</gene>
<dbReference type="EMBL" id="JBJJXI010000146">
    <property type="protein sequence ID" value="KAL3386521.1"/>
    <property type="molecule type" value="Genomic_DNA"/>
</dbReference>
<reference evidence="1 2" key="1">
    <citation type="journal article" date="2024" name="bioRxiv">
        <title>A reference genome for Trichogramma kaykai: A tiny desert-dwelling parasitoid wasp with competing sex-ratio distorters.</title>
        <authorList>
            <person name="Culotta J."/>
            <person name="Lindsey A.R."/>
        </authorList>
    </citation>
    <scope>NUCLEOTIDE SEQUENCE [LARGE SCALE GENOMIC DNA]</scope>
    <source>
        <strain evidence="1 2">KSX58</strain>
    </source>
</reference>
<organism evidence="1 2">
    <name type="scientific">Trichogramma kaykai</name>
    <dbReference type="NCBI Taxonomy" id="54128"/>
    <lineage>
        <taxon>Eukaryota</taxon>
        <taxon>Metazoa</taxon>
        <taxon>Ecdysozoa</taxon>
        <taxon>Arthropoda</taxon>
        <taxon>Hexapoda</taxon>
        <taxon>Insecta</taxon>
        <taxon>Pterygota</taxon>
        <taxon>Neoptera</taxon>
        <taxon>Endopterygota</taxon>
        <taxon>Hymenoptera</taxon>
        <taxon>Apocrita</taxon>
        <taxon>Proctotrupomorpha</taxon>
        <taxon>Chalcidoidea</taxon>
        <taxon>Trichogrammatidae</taxon>
        <taxon>Trichogramma</taxon>
    </lineage>
</organism>
<comment type="caution">
    <text evidence="1">The sequence shown here is derived from an EMBL/GenBank/DDBJ whole genome shotgun (WGS) entry which is preliminary data.</text>
</comment>
<evidence type="ECO:0000313" key="1">
    <source>
        <dbReference type="EMBL" id="KAL3386521.1"/>
    </source>
</evidence>
<dbReference type="AlphaFoldDB" id="A0ABD2W1C4"/>
<evidence type="ECO:0000313" key="2">
    <source>
        <dbReference type="Proteomes" id="UP001627154"/>
    </source>
</evidence>